<evidence type="ECO:0008006" key="3">
    <source>
        <dbReference type="Google" id="ProtNLM"/>
    </source>
</evidence>
<proteinExistence type="predicted"/>
<dbReference type="EMBL" id="CP061171">
    <property type="protein sequence ID" value="QNR86802.1"/>
    <property type="molecule type" value="Genomic_DNA"/>
</dbReference>
<sequence>MKIQIRFNHIAAIGMICLTIISMSACKKSMQQKSDSSRSQQATYRLSSIIDASTTKTGSKASGNLSGLYSTTSRKLIFALKFKEIEPTLIEFRNEKNAVVGTIKKAKYVSPVKGVLILGAADQASLTDQKISVHLISTQFPNGEISGPLSVKNSN</sequence>
<dbReference type="PROSITE" id="PS51257">
    <property type="entry name" value="PROKAR_LIPOPROTEIN"/>
    <property type="match status" value="1"/>
</dbReference>
<dbReference type="RefSeq" id="WP_167294731.1">
    <property type="nucleotide sequence ID" value="NZ_CP061171.1"/>
</dbReference>
<keyword evidence="2" id="KW-1185">Reference proteome</keyword>
<accession>A0ABX6TPR1</accession>
<organism evidence="1 2">
    <name type="scientific">Pedobacter riviphilus</name>
    <dbReference type="NCBI Taxonomy" id="2766984"/>
    <lineage>
        <taxon>Bacteria</taxon>
        <taxon>Pseudomonadati</taxon>
        <taxon>Bacteroidota</taxon>
        <taxon>Sphingobacteriia</taxon>
        <taxon>Sphingobacteriales</taxon>
        <taxon>Sphingobacteriaceae</taxon>
        <taxon>Pedobacter</taxon>
    </lineage>
</organism>
<dbReference type="Proteomes" id="UP000516439">
    <property type="component" value="Chromosome"/>
</dbReference>
<name>A0ABX6TPR1_9SPHI</name>
<evidence type="ECO:0000313" key="1">
    <source>
        <dbReference type="EMBL" id="QNR86802.1"/>
    </source>
</evidence>
<protein>
    <recommendedName>
        <fullName evidence="3">CHRD domain-containing protein</fullName>
    </recommendedName>
</protein>
<reference evidence="1 2" key="1">
    <citation type="submission" date="2020-09" db="EMBL/GenBank/DDBJ databases">
        <title>Pedobacter sp. SW-16 isolated from soil near Yeocheon.</title>
        <authorList>
            <person name="Im H.S."/>
            <person name="Joung Y."/>
            <person name="Lee S.-S."/>
        </authorList>
    </citation>
    <scope>NUCLEOTIDE SEQUENCE [LARGE SCALE GENOMIC DNA]</scope>
    <source>
        <strain evidence="1 2">SW-16</strain>
    </source>
</reference>
<gene>
    <name evidence="1" type="ORF">H9N25_10640</name>
</gene>
<evidence type="ECO:0000313" key="2">
    <source>
        <dbReference type="Proteomes" id="UP000516439"/>
    </source>
</evidence>